<dbReference type="PANTHER" id="PTHR43847">
    <property type="entry name" value="BLL3993 PROTEIN"/>
    <property type="match status" value="1"/>
</dbReference>
<keyword evidence="5" id="KW-0949">S-adenosyl-L-methionine</keyword>
<dbReference type="EC" id="2.1.1.100" evidence="5"/>
<comment type="subcellular location">
    <subcellularLocation>
        <location evidence="5">Endoplasmic reticulum membrane</location>
        <topology evidence="5">Multi-pass membrane protein</topology>
    </subcellularLocation>
    <subcellularLocation>
        <location evidence="1">Membrane</location>
        <topology evidence="1">Multi-pass membrane protein</topology>
    </subcellularLocation>
</comment>
<feature type="transmembrane region" description="Helical" evidence="5">
    <location>
        <begin position="56"/>
        <end position="76"/>
    </location>
</feature>
<evidence type="ECO:0000313" key="8">
    <source>
        <dbReference type="Proteomes" id="UP000054279"/>
    </source>
</evidence>
<dbReference type="AlphaFoldDB" id="A0A0C9UYU8"/>
<keyword evidence="5" id="KW-0489">Methyltransferase</keyword>
<evidence type="ECO:0000256" key="4">
    <source>
        <dbReference type="ARBA" id="ARBA00023136"/>
    </source>
</evidence>
<keyword evidence="5" id="KW-0256">Endoplasmic reticulum</keyword>
<evidence type="ECO:0000256" key="1">
    <source>
        <dbReference type="ARBA" id="ARBA00004141"/>
    </source>
</evidence>
<dbReference type="PANTHER" id="PTHR43847:SF1">
    <property type="entry name" value="BLL3993 PROTEIN"/>
    <property type="match status" value="1"/>
</dbReference>
<keyword evidence="5" id="KW-0808">Transferase</keyword>
<accession>A0A0C9UYU8</accession>
<feature type="transmembrane region" description="Helical" evidence="5">
    <location>
        <begin position="156"/>
        <end position="175"/>
    </location>
</feature>
<feature type="transmembrane region" description="Helical" evidence="5">
    <location>
        <begin position="187"/>
        <end position="204"/>
    </location>
</feature>
<evidence type="ECO:0000256" key="6">
    <source>
        <dbReference type="SAM" id="SignalP"/>
    </source>
</evidence>
<evidence type="ECO:0000313" key="7">
    <source>
        <dbReference type="EMBL" id="KIJ30596.1"/>
    </source>
</evidence>
<dbReference type="InterPro" id="IPR007269">
    <property type="entry name" value="ICMT_MeTrfase"/>
</dbReference>
<dbReference type="GO" id="GO:0004671">
    <property type="term" value="F:protein C-terminal S-isoprenylcysteine carboxyl O-methyltransferase activity"/>
    <property type="evidence" value="ECO:0007669"/>
    <property type="project" value="UniProtKB-EC"/>
</dbReference>
<keyword evidence="8" id="KW-1185">Reference proteome</keyword>
<dbReference type="InterPro" id="IPR052527">
    <property type="entry name" value="Metal_cation-efflux_comp"/>
</dbReference>
<reference evidence="7 8" key="1">
    <citation type="submission" date="2014-06" db="EMBL/GenBank/DDBJ databases">
        <title>Evolutionary Origins and Diversification of the Mycorrhizal Mutualists.</title>
        <authorList>
            <consortium name="DOE Joint Genome Institute"/>
            <consortium name="Mycorrhizal Genomics Consortium"/>
            <person name="Kohler A."/>
            <person name="Kuo A."/>
            <person name="Nagy L.G."/>
            <person name="Floudas D."/>
            <person name="Copeland A."/>
            <person name="Barry K.W."/>
            <person name="Cichocki N."/>
            <person name="Veneault-Fourrey C."/>
            <person name="LaButti K."/>
            <person name="Lindquist E.A."/>
            <person name="Lipzen A."/>
            <person name="Lundell T."/>
            <person name="Morin E."/>
            <person name="Murat C."/>
            <person name="Riley R."/>
            <person name="Ohm R."/>
            <person name="Sun H."/>
            <person name="Tunlid A."/>
            <person name="Henrissat B."/>
            <person name="Grigoriev I.V."/>
            <person name="Hibbett D.S."/>
            <person name="Martin F."/>
        </authorList>
    </citation>
    <scope>NUCLEOTIDE SEQUENCE [LARGE SCALE GENOMIC DNA]</scope>
    <source>
        <strain evidence="7 8">SS14</strain>
    </source>
</reference>
<feature type="chain" id="PRO_5005173178" description="Protein-S-isoprenylcysteine O-methyltransferase" evidence="6">
    <location>
        <begin position="23"/>
        <end position="238"/>
    </location>
</feature>
<comment type="similarity">
    <text evidence="5">Belongs to the class VI-like SAM-binding methyltransferase superfamily. Isoprenylcysteine carboxyl methyltransferase family.</text>
</comment>
<dbReference type="GO" id="GO:0032259">
    <property type="term" value="P:methylation"/>
    <property type="evidence" value="ECO:0007669"/>
    <property type="project" value="UniProtKB-KW"/>
</dbReference>
<dbReference type="OrthoDB" id="422086at2759"/>
<evidence type="ECO:0000256" key="5">
    <source>
        <dbReference type="RuleBase" id="RU362022"/>
    </source>
</evidence>
<keyword evidence="2 5" id="KW-0812">Transmembrane</keyword>
<evidence type="ECO:0000256" key="2">
    <source>
        <dbReference type="ARBA" id="ARBA00022692"/>
    </source>
</evidence>
<keyword evidence="6" id="KW-0732">Signal</keyword>
<dbReference type="GO" id="GO:0005789">
    <property type="term" value="C:endoplasmic reticulum membrane"/>
    <property type="evidence" value="ECO:0007669"/>
    <property type="project" value="UniProtKB-SubCell"/>
</dbReference>
<evidence type="ECO:0000256" key="3">
    <source>
        <dbReference type="ARBA" id="ARBA00022989"/>
    </source>
</evidence>
<dbReference type="Proteomes" id="UP000054279">
    <property type="component" value="Unassembled WGS sequence"/>
</dbReference>
<dbReference type="Gene3D" id="1.20.120.1630">
    <property type="match status" value="1"/>
</dbReference>
<comment type="catalytic activity">
    <reaction evidence="5">
        <text>[protein]-C-terminal S-[(2E,6E)-farnesyl]-L-cysteine + S-adenosyl-L-methionine = [protein]-C-terminal S-[(2E,6E)-farnesyl]-L-cysteine methyl ester + S-adenosyl-L-homocysteine</text>
        <dbReference type="Rhea" id="RHEA:21672"/>
        <dbReference type="Rhea" id="RHEA-COMP:12125"/>
        <dbReference type="Rhea" id="RHEA-COMP:12126"/>
        <dbReference type="ChEBI" id="CHEBI:57856"/>
        <dbReference type="ChEBI" id="CHEBI:59789"/>
        <dbReference type="ChEBI" id="CHEBI:90510"/>
        <dbReference type="ChEBI" id="CHEBI:90511"/>
        <dbReference type="EC" id="2.1.1.100"/>
    </reaction>
</comment>
<dbReference type="HOGENOM" id="CLU_065200_6_0_1"/>
<name>A0A0C9UYU8_SPHS4</name>
<organism evidence="7 8">
    <name type="scientific">Sphaerobolus stellatus (strain SS14)</name>
    <dbReference type="NCBI Taxonomy" id="990650"/>
    <lineage>
        <taxon>Eukaryota</taxon>
        <taxon>Fungi</taxon>
        <taxon>Dikarya</taxon>
        <taxon>Basidiomycota</taxon>
        <taxon>Agaricomycotina</taxon>
        <taxon>Agaricomycetes</taxon>
        <taxon>Phallomycetidae</taxon>
        <taxon>Geastrales</taxon>
        <taxon>Sphaerobolaceae</taxon>
        <taxon>Sphaerobolus</taxon>
    </lineage>
</organism>
<dbReference type="Pfam" id="PF04140">
    <property type="entry name" value="ICMT"/>
    <property type="match status" value="1"/>
</dbReference>
<feature type="signal peptide" evidence="6">
    <location>
        <begin position="1"/>
        <end position="22"/>
    </location>
</feature>
<proteinExistence type="inferred from homology"/>
<sequence>MNATLLKVPSLIIAARLLFIGTKPPQKSTKDDNLKLNATFFDRHVGILCQLVRMPFLLRVLSECLAVISVAFPMSPAGQQALSMTCPSGATNALNAFSPSFIVGMALVIFGGGLRIICYRTLGKFFTFEITIRPDHKIVDIGPYGVVRHPSYTGSLFLFIGSILIANGPGTYPWACGLATSSLIIRSLLQVWSVYLVYCIYSLLRRGPIEDRGLHAELGKEWENYAKRVPYRFIPGIM</sequence>
<keyword evidence="3 5" id="KW-1133">Transmembrane helix</keyword>
<protein>
    <recommendedName>
        <fullName evidence="5">Protein-S-isoprenylcysteine O-methyltransferase</fullName>
        <ecNumber evidence="5">2.1.1.100</ecNumber>
    </recommendedName>
</protein>
<dbReference type="EMBL" id="KN837258">
    <property type="protein sequence ID" value="KIJ30596.1"/>
    <property type="molecule type" value="Genomic_DNA"/>
</dbReference>
<gene>
    <name evidence="7" type="ORF">M422DRAFT_214489</name>
</gene>
<keyword evidence="4 5" id="KW-0472">Membrane</keyword>
<feature type="transmembrane region" description="Helical" evidence="5">
    <location>
        <begin position="96"/>
        <end position="118"/>
    </location>
</feature>